<keyword evidence="4" id="KW-0460">Magnesium</keyword>
<evidence type="ECO:0000313" key="7">
    <source>
        <dbReference type="EMBL" id="EKU95934.1"/>
    </source>
</evidence>
<dbReference type="PRINTS" id="PR00502">
    <property type="entry name" value="NUDIXFAMILY"/>
</dbReference>
<evidence type="ECO:0000256" key="1">
    <source>
        <dbReference type="ARBA" id="ARBA00001946"/>
    </source>
</evidence>
<dbReference type="RefSeq" id="WP_007000240.1">
    <property type="nucleotide sequence ID" value="NZ_JH992955.1"/>
</dbReference>
<evidence type="ECO:0000259" key="6">
    <source>
        <dbReference type="PROSITE" id="PS51462"/>
    </source>
</evidence>
<comment type="caution">
    <text evidence="7">The sequence shown here is derived from an EMBL/GenBank/DDBJ whole genome shotgun (WGS) entry which is preliminary data.</text>
</comment>
<dbReference type="Gene3D" id="3.90.79.10">
    <property type="entry name" value="Nucleoside Triphosphate Pyrophosphohydrolase"/>
    <property type="match status" value="1"/>
</dbReference>
<dbReference type="Proteomes" id="UP000009888">
    <property type="component" value="Unassembled WGS sequence"/>
</dbReference>
<feature type="domain" description="Nudix hydrolase" evidence="6">
    <location>
        <begin position="25"/>
        <end position="172"/>
    </location>
</feature>
<sequence>MMSKSTEGDFEELEREWTPDEDGIPFRRAARVIAVDSDERILLQLGHDGDDAAHRWWFTPGGGIGPGEDPREGAVRELAEETGLRIAAERLEGPVLKRQAMFHFARETRRQDEQFFLVRLSEEEARQAVAGKNTEWTAIEKEVLDDIRWLNIDVVENGDGLENVPVYPECLGAVTRKWLAGEVSAPTEISDHSG</sequence>
<dbReference type="PANTHER" id="PTHR43046:SF12">
    <property type="entry name" value="GDP-MANNOSE MANNOSYL HYDROLASE"/>
    <property type="match status" value="1"/>
</dbReference>
<dbReference type="InterPro" id="IPR020476">
    <property type="entry name" value="Nudix_hydrolase"/>
</dbReference>
<organism evidence="7 8">
    <name type="scientific">Actinobaculum massiliense ACS-171-V-Col2</name>
    <dbReference type="NCBI Taxonomy" id="883066"/>
    <lineage>
        <taxon>Bacteria</taxon>
        <taxon>Bacillati</taxon>
        <taxon>Actinomycetota</taxon>
        <taxon>Actinomycetes</taxon>
        <taxon>Actinomycetales</taxon>
        <taxon>Actinomycetaceae</taxon>
        <taxon>Actinobaculum</taxon>
    </lineage>
</organism>
<evidence type="ECO:0000256" key="4">
    <source>
        <dbReference type="ARBA" id="ARBA00022842"/>
    </source>
</evidence>
<dbReference type="HOGENOM" id="CLU_100874_0_0_11"/>
<protein>
    <recommendedName>
        <fullName evidence="6">Nudix hydrolase domain-containing protein</fullName>
    </recommendedName>
</protein>
<dbReference type="STRING" id="202789.GCA_001457435_00086"/>
<evidence type="ECO:0000256" key="3">
    <source>
        <dbReference type="ARBA" id="ARBA00022801"/>
    </source>
</evidence>
<dbReference type="InterPro" id="IPR020084">
    <property type="entry name" value="NUDIX_hydrolase_CS"/>
</dbReference>
<dbReference type="AlphaFoldDB" id="K9EFE1"/>
<evidence type="ECO:0000256" key="2">
    <source>
        <dbReference type="ARBA" id="ARBA00005582"/>
    </source>
</evidence>
<dbReference type="InterPro" id="IPR015797">
    <property type="entry name" value="NUDIX_hydrolase-like_dom_sf"/>
</dbReference>
<dbReference type="InterPro" id="IPR000086">
    <property type="entry name" value="NUDIX_hydrolase_dom"/>
</dbReference>
<dbReference type="SUPFAM" id="SSF55811">
    <property type="entry name" value="Nudix"/>
    <property type="match status" value="1"/>
</dbReference>
<dbReference type="PROSITE" id="PS51462">
    <property type="entry name" value="NUDIX"/>
    <property type="match status" value="1"/>
</dbReference>
<dbReference type="CDD" id="cd04685">
    <property type="entry name" value="NUDIX_Hydrolase"/>
    <property type="match status" value="1"/>
</dbReference>
<dbReference type="EMBL" id="AGWL01000001">
    <property type="protein sequence ID" value="EKU95934.1"/>
    <property type="molecule type" value="Genomic_DNA"/>
</dbReference>
<dbReference type="PANTHER" id="PTHR43046">
    <property type="entry name" value="GDP-MANNOSE MANNOSYL HYDROLASE"/>
    <property type="match status" value="1"/>
</dbReference>
<gene>
    <name evidence="7" type="ORF">HMPREF9233_00022</name>
</gene>
<dbReference type="GO" id="GO:0016787">
    <property type="term" value="F:hydrolase activity"/>
    <property type="evidence" value="ECO:0007669"/>
    <property type="project" value="UniProtKB-KW"/>
</dbReference>
<name>K9EFE1_9ACTO</name>
<accession>K9EFE1</accession>
<dbReference type="PATRIC" id="fig|883066.3.peg.23"/>
<keyword evidence="8" id="KW-1185">Reference proteome</keyword>
<evidence type="ECO:0000256" key="5">
    <source>
        <dbReference type="RuleBase" id="RU003476"/>
    </source>
</evidence>
<comment type="similarity">
    <text evidence="2 5">Belongs to the Nudix hydrolase family.</text>
</comment>
<dbReference type="PROSITE" id="PS00893">
    <property type="entry name" value="NUDIX_BOX"/>
    <property type="match status" value="1"/>
</dbReference>
<dbReference type="Pfam" id="PF00293">
    <property type="entry name" value="NUDIX"/>
    <property type="match status" value="1"/>
</dbReference>
<comment type="cofactor">
    <cofactor evidence="1">
        <name>Mg(2+)</name>
        <dbReference type="ChEBI" id="CHEBI:18420"/>
    </cofactor>
</comment>
<dbReference type="eggNOG" id="COG1051">
    <property type="taxonomic scope" value="Bacteria"/>
</dbReference>
<proteinExistence type="inferred from homology"/>
<keyword evidence="3 5" id="KW-0378">Hydrolase</keyword>
<reference evidence="7 8" key="1">
    <citation type="submission" date="2012-09" db="EMBL/GenBank/DDBJ databases">
        <title>The Genome Sequence of Actinobaculum massiliae ACS-171-V-COL2.</title>
        <authorList>
            <consortium name="The Broad Institute Genome Sequencing Platform"/>
            <person name="Earl A."/>
            <person name="Ward D."/>
            <person name="Feldgarden M."/>
            <person name="Gevers D."/>
            <person name="Saerens B."/>
            <person name="Vaneechoutte M."/>
            <person name="Walker B."/>
            <person name="Young S.K."/>
            <person name="Zeng Q."/>
            <person name="Gargeya S."/>
            <person name="Fitzgerald M."/>
            <person name="Haas B."/>
            <person name="Abouelleil A."/>
            <person name="Alvarado L."/>
            <person name="Arachchi H.M."/>
            <person name="Berlin A."/>
            <person name="Chapman S.B."/>
            <person name="Goldberg J."/>
            <person name="Griggs A."/>
            <person name="Gujja S."/>
            <person name="Hansen M."/>
            <person name="Howarth C."/>
            <person name="Imamovic A."/>
            <person name="Larimer J."/>
            <person name="McCowen C."/>
            <person name="Montmayeur A."/>
            <person name="Murphy C."/>
            <person name="Neiman D."/>
            <person name="Pearson M."/>
            <person name="Priest M."/>
            <person name="Roberts A."/>
            <person name="Saif S."/>
            <person name="Shea T."/>
            <person name="Sisk P."/>
            <person name="Sykes S."/>
            <person name="Wortman J."/>
            <person name="Nusbaum C."/>
            <person name="Birren B."/>
        </authorList>
    </citation>
    <scope>NUCLEOTIDE SEQUENCE [LARGE SCALE GENOMIC DNA]</scope>
    <source>
        <strain evidence="8">ACS-171-V-Col2</strain>
    </source>
</reference>
<evidence type="ECO:0000313" key="8">
    <source>
        <dbReference type="Proteomes" id="UP000009888"/>
    </source>
</evidence>